<dbReference type="Proteomes" id="UP000321197">
    <property type="component" value="Unassembled WGS sequence"/>
</dbReference>
<keyword evidence="1" id="KW-0328">Glycosyltransferase</keyword>
<reference evidence="3 4" key="1">
    <citation type="submission" date="2019-07" db="EMBL/GenBank/DDBJ databases">
        <title>Whole genome shotgun sequence of Meiothermus hypogaeus NBRC 106114.</title>
        <authorList>
            <person name="Hosoyama A."/>
            <person name="Uohara A."/>
            <person name="Ohji S."/>
            <person name="Ichikawa N."/>
        </authorList>
    </citation>
    <scope>NUCLEOTIDE SEQUENCE [LARGE SCALE GENOMIC DNA]</scope>
    <source>
        <strain evidence="3 4">NBRC 106114</strain>
    </source>
</reference>
<name>A0A511R0W1_9DEIN</name>
<evidence type="ECO:0000313" key="4">
    <source>
        <dbReference type="Proteomes" id="UP000321197"/>
    </source>
</evidence>
<gene>
    <name evidence="3" type="primary">wecB</name>
    <name evidence="3" type="ORF">MHY01S_14170</name>
</gene>
<dbReference type="PANTHER" id="PTHR34136">
    <property type="match status" value="1"/>
</dbReference>
<dbReference type="PANTHER" id="PTHR34136:SF1">
    <property type="entry name" value="UDP-N-ACETYL-D-MANNOSAMINURONIC ACID TRANSFERASE"/>
    <property type="match status" value="1"/>
</dbReference>
<dbReference type="RefSeq" id="WP_119341787.1">
    <property type="nucleotide sequence ID" value="NZ_BJXL01000037.1"/>
</dbReference>
<proteinExistence type="predicted"/>
<organism evidence="3 4">
    <name type="scientific">Meiothermus hypogaeus NBRC 106114</name>
    <dbReference type="NCBI Taxonomy" id="1227553"/>
    <lineage>
        <taxon>Bacteria</taxon>
        <taxon>Thermotogati</taxon>
        <taxon>Deinococcota</taxon>
        <taxon>Deinococci</taxon>
        <taxon>Thermales</taxon>
        <taxon>Thermaceae</taxon>
        <taxon>Meiothermus</taxon>
    </lineage>
</organism>
<dbReference type="Pfam" id="PF03808">
    <property type="entry name" value="Glyco_tran_WecG"/>
    <property type="match status" value="1"/>
</dbReference>
<dbReference type="GO" id="GO:0016758">
    <property type="term" value="F:hexosyltransferase activity"/>
    <property type="evidence" value="ECO:0007669"/>
    <property type="project" value="TreeGrafter"/>
</dbReference>
<keyword evidence="2 3" id="KW-0808">Transferase</keyword>
<dbReference type="InterPro" id="IPR004629">
    <property type="entry name" value="WecG_TagA_CpsF"/>
</dbReference>
<dbReference type="AlphaFoldDB" id="A0A511R0W1"/>
<dbReference type="EMBL" id="BJXL01000037">
    <property type="protein sequence ID" value="GEM83251.1"/>
    <property type="molecule type" value="Genomic_DNA"/>
</dbReference>
<dbReference type="CDD" id="cd06533">
    <property type="entry name" value="Glyco_transf_WecG_TagA"/>
    <property type="match status" value="1"/>
</dbReference>
<accession>A0A511R0W1</accession>
<sequence>MIERTNVLGVGISAINIPMALEVLDTWIRQQHHTYVCVTGVHGVMESQADPELRRIHNQAGLVTPDGMPMVWMSRLAGHKHVDRVYGPDLMLAVCEASLQKGYRHFFYGGNEGVPEQLRDKLQERFPGLQVVGTYSPPFRPLTPEEDAAIVARINAARPDIVWVGLSTPKQERWMAAHLGKVQAPVMIGVGAAFDFHAGLKPQAPRWMQRSGLEWFYRMVSEPKRLARRYLQNNPRFVMAVLMQLLGLRRYKLDI</sequence>
<comment type="caution">
    <text evidence="3">The sequence shown here is derived from an EMBL/GenBank/DDBJ whole genome shotgun (WGS) entry which is preliminary data.</text>
</comment>
<protein>
    <submittedName>
        <fullName evidence="3">Glycosyl transferase</fullName>
    </submittedName>
</protein>
<evidence type="ECO:0000313" key="3">
    <source>
        <dbReference type="EMBL" id="GEM83251.1"/>
    </source>
</evidence>
<dbReference type="OrthoDB" id="9771846at2"/>
<evidence type="ECO:0000256" key="1">
    <source>
        <dbReference type="ARBA" id="ARBA00022676"/>
    </source>
</evidence>
<evidence type="ECO:0000256" key="2">
    <source>
        <dbReference type="ARBA" id="ARBA00022679"/>
    </source>
</evidence>
<dbReference type="NCBIfam" id="TIGR00696">
    <property type="entry name" value="wecG_tagA_cpsF"/>
    <property type="match status" value="1"/>
</dbReference>